<dbReference type="Pfam" id="PF09004">
    <property type="entry name" value="ALKBH8_N"/>
    <property type="match status" value="1"/>
</dbReference>
<evidence type="ECO:0000313" key="4">
    <source>
        <dbReference type="Proteomes" id="UP000472276"/>
    </source>
</evidence>
<reference evidence="4" key="1">
    <citation type="submission" date="2020-03" db="EMBL/GenBank/DDBJ databases">
        <title>Evolution of repeat sequences and sex chromosomes of tilapia species revealed by chromosome-level genomes.</title>
        <authorList>
            <person name="Xu L."/>
            <person name="Tao W."/>
            <person name="Wang D."/>
            <person name="Zhou Q."/>
        </authorList>
    </citation>
    <scope>NUCLEOTIDE SEQUENCE [LARGE SCALE GENOMIC DNA]</scope>
    <source>
        <strain evidence="4">Israel</strain>
    </source>
</reference>
<dbReference type="InterPro" id="IPR015095">
    <property type="entry name" value="AlkB_hom8_N"/>
</dbReference>
<sequence length="549" mass="62276">MREVWRGMKTITGFRPTNSRGAEGGENRANELNLFFNRFDTTVSAQTPTTPPVVSLEPRATPLCQPLSSHSTVASCEIPDTPPPPITFTQYQVEIQMRRLHSGKSAGPDGVSPRVLKVCAPQLCGVFHKLFMLSLSLQRVPVMWKTSCLVPIPKTPRPSGPQDYRPVALTSHIMKTLERLILDQLRPIVRPHLDPLQFAYQPRLGTEDAIIYLLNRVYTHLDQPASTVRVMFFDFSSAFNTIRPTLLGDKLAAMQVDASLVSWIVDYLTGRPQYVRLPQCVSDKVISNTGAPQGTVLSPFLFTLYTTDFSHCIETCHLQKFSDDSAVVGCISRDDETEYRSVVDSFVTWCEQNHLQLNVAKTKELIVDFRKTRKHLTPVSIQGVSVDIVEDYKYLGVYIDNKLNWTKNTTALYRKGQSRLYFLRRLRSFNICQKMLRIFYESVVASAILYAVAYWGSRLRVADANRLDKLIRKASNVVGMELDSLKVVSERRMLSKIKTMLDNTSHPLHDMLVSHRSAFSERLRVPKSTTERHRKSFLPVAISLYNAST</sequence>
<name>A0AAZ1XG04_OREAU</name>
<feature type="domain" description="Reverse transcriptase" evidence="2">
    <location>
        <begin position="133"/>
        <end position="399"/>
    </location>
</feature>
<organism evidence="3 4">
    <name type="scientific">Oreochromis aureus</name>
    <name type="common">Israeli tilapia</name>
    <name type="synonym">Chromis aureus</name>
    <dbReference type="NCBI Taxonomy" id="47969"/>
    <lineage>
        <taxon>Eukaryota</taxon>
        <taxon>Metazoa</taxon>
        <taxon>Chordata</taxon>
        <taxon>Craniata</taxon>
        <taxon>Vertebrata</taxon>
        <taxon>Euteleostomi</taxon>
        <taxon>Actinopterygii</taxon>
        <taxon>Neopterygii</taxon>
        <taxon>Teleostei</taxon>
        <taxon>Neoteleostei</taxon>
        <taxon>Acanthomorphata</taxon>
        <taxon>Ovalentaria</taxon>
        <taxon>Cichlomorphae</taxon>
        <taxon>Cichliformes</taxon>
        <taxon>Cichlidae</taxon>
        <taxon>African cichlids</taxon>
        <taxon>Pseudocrenilabrinae</taxon>
        <taxon>Oreochromini</taxon>
        <taxon>Oreochromis</taxon>
    </lineage>
</organism>
<dbReference type="InterPro" id="IPR000477">
    <property type="entry name" value="RT_dom"/>
</dbReference>
<reference evidence="3" key="2">
    <citation type="submission" date="2025-08" db="UniProtKB">
        <authorList>
            <consortium name="Ensembl"/>
        </authorList>
    </citation>
    <scope>IDENTIFICATION</scope>
</reference>
<evidence type="ECO:0000259" key="2">
    <source>
        <dbReference type="PROSITE" id="PS50878"/>
    </source>
</evidence>
<reference evidence="3" key="3">
    <citation type="submission" date="2025-09" db="UniProtKB">
        <authorList>
            <consortium name="Ensembl"/>
        </authorList>
    </citation>
    <scope>IDENTIFICATION</scope>
</reference>
<dbReference type="PANTHER" id="PTHR47510">
    <property type="entry name" value="REVERSE TRANSCRIPTASE DOMAIN-CONTAINING PROTEIN"/>
    <property type="match status" value="1"/>
</dbReference>
<dbReference type="GO" id="GO:0016706">
    <property type="term" value="F:2-oxoglutarate-dependent dioxygenase activity"/>
    <property type="evidence" value="ECO:0007669"/>
    <property type="project" value="InterPro"/>
</dbReference>
<evidence type="ECO:0000313" key="3">
    <source>
        <dbReference type="Ensembl" id="ENSOABP00000066574.1"/>
    </source>
</evidence>
<proteinExistence type="predicted"/>
<dbReference type="PROSITE" id="PS50878">
    <property type="entry name" value="RT_POL"/>
    <property type="match status" value="1"/>
</dbReference>
<dbReference type="CDD" id="cd01650">
    <property type="entry name" value="RT_nLTR_like"/>
    <property type="match status" value="1"/>
</dbReference>
<keyword evidence="4" id="KW-1185">Reference proteome</keyword>
<dbReference type="PANTHER" id="PTHR47510:SF3">
    <property type="entry name" value="ENDO_EXONUCLEASE_PHOSPHATASE DOMAIN-CONTAINING PROTEIN"/>
    <property type="match status" value="1"/>
</dbReference>
<protein>
    <recommendedName>
        <fullName evidence="2">Reverse transcriptase domain-containing protein</fullName>
    </recommendedName>
</protein>
<dbReference type="Ensembl" id="ENSOABT00000069819.1">
    <property type="protein sequence ID" value="ENSOABP00000066574.1"/>
    <property type="gene ID" value="ENSOABG00000039660.1"/>
</dbReference>
<dbReference type="InterPro" id="IPR043502">
    <property type="entry name" value="DNA/RNA_pol_sf"/>
</dbReference>
<dbReference type="GO" id="GO:0008168">
    <property type="term" value="F:methyltransferase activity"/>
    <property type="evidence" value="ECO:0007669"/>
    <property type="project" value="InterPro"/>
</dbReference>
<feature type="region of interest" description="Disordered" evidence="1">
    <location>
        <begin position="1"/>
        <end position="25"/>
    </location>
</feature>
<dbReference type="AlphaFoldDB" id="A0AAZ1XG04"/>
<evidence type="ECO:0000256" key="1">
    <source>
        <dbReference type="SAM" id="MobiDB-lite"/>
    </source>
</evidence>
<dbReference type="Proteomes" id="UP000472276">
    <property type="component" value="Unassembled WGS sequence"/>
</dbReference>
<dbReference type="Pfam" id="PF00078">
    <property type="entry name" value="RVT_1"/>
    <property type="match status" value="1"/>
</dbReference>
<accession>A0AAZ1XG04</accession>
<dbReference type="SUPFAM" id="SSF56672">
    <property type="entry name" value="DNA/RNA polymerases"/>
    <property type="match status" value="1"/>
</dbReference>